<reference evidence="1 2" key="1">
    <citation type="journal article" date="2018" name="FEMS Microbiol. Ecol.">
        <title>Co-invading symbiotic mutualists of Medicago polymorpha retain high ancestral diversity and contain diverse accessory genomes.</title>
        <authorList>
            <person name="Porter S.S."/>
            <person name="Faber-Hammond J.J."/>
            <person name="Friesen M.L."/>
        </authorList>
    </citation>
    <scope>NUCLEOTIDE SEQUENCE [LARGE SCALE GENOMIC DNA]</scope>
    <source>
        <strain evidence="1 2">Str16</strain>
    </source>
</reference>
<evidence type="ECO:0000313" key="2">
    <source>
        <dbReference type="Proteomes" id="UP001190825"/>
    </source>
</evidence>
<dbReference type="EMBL" id="NBUC01000047">
    <property type="protein sequence ID" value="PLU06739.1"/>
    <property type="molecule type" value="Genomic_DNA"/>
</dbReference>
<comment type="caution">
    <text evidence="1">The sequence shown here is derived from an EMBL/GenBank/DDBJ whole genome shotgun (WGS) entry which is preliminary data.</text>
</comment>
<dbReference type="RefSeq" id="WP_101779497.1">
    <property type="nucleotide sequence ID" value="NZ_NBUG01000136.1"/>
</dbReference>
<proteinExistence type="predicted"/>
<protein>
    <submittedName>
        <fullName evidence="1">Uncharacterized protein</fullName>
    </submittedName>
</protein>
<name>A0ABX4TSU4_9HYPH</name>
<keyword evidence="2" id="KW-1185">Reference proteome</keyword>
<accession>A0ABX4TSU4</accession>
<organism evidence="1 2">
    <name type="scientific">Sinorhizobium medicae</name>
    <dbReference type="NCBI Taxonomy" id="110321"/>
    <lineage>
        <taxon>Bacteria</taxon>
        <taxon>Pseudomonadati</taxon>
        <taxon>Pseudomonadota</taxon>
        <taxon>Alphaproteobacteria</taxon>
        <taxon>Hyphomicrobiales</taxon>
        <taxon>Rhizobiaceae</taxon>
        <taxon>Sinorhizobium/Ensifer group</taxon>
        <taxon>Sinorhizobium</taxon>
    </lineage>
</organism>
<sequence length="68" mass="7526">MRFSAPPLSSSVPSSVAGALPLSRQVLVERVLTIWLHENRDTHSIATELGIDEDEVCKIIEQSEGRRP</sequence>
<dbReference type="Proteomes" id="UP001190825">
    <property type="component" value="Unassembled WGS sequence"/>
</dbReference>
<evidence type="ECO:0000313" key="1">
    <source>
        <dbReference type="EMBL" id="PLU06739.1"/>
    </source>
</evidence>
<gene>
    <name evidence="1" type="ORF">BMJ33_05850</name>
</gene>